<reference evidence="3 4" key="1">
    <citation type="submission" date="2018-05" db="EMBL/GenBank/DDBJ databases">
        <title>Draft genome sequence of Scytalidium lignicola DSM 105466, a ubiquitous saprotrophic fungus.</title>
        <authorList>
            <person name="Buettner E."/>
            <person name="Gebauer A.M."/>
            <person name="Hofrichter M."/>
            <person name="Liers C."/>
            <person name="Kellner H."/>
        </authorList>
    </citation>
    <scope>NUCLEOTIDE SEQUENCE [LARGE SCALE GENOMIC DNA]</scope>
    <source>
        <strain evidence="3 4">DSM 105466</strain>
    </source>
</reference>
<keyword evidence="4" id="KW-1185">Reference proteome</keyword>
<feature type="compositionally biased region" description="Low complexity" evidence="1">
    <location>
        <begin position="14"/>
        <end position="28"/>
    </location>
</feature>
<keyword evidence="2" id="KW-1133">Transmembrane helix</keyword>
<keyword evidence="2" id="KW-0812">Transmembrane</keyword>
<gene>
    <name evidence="3" type="ORF">B7463_g11925</name>
</gene>
<proteinExistence type="predicted"/>
<comment type="caution">
    <text evidence="3">The sequence shown here is derived from an EMBL/GenBank/DDBJ whole genome shotgun (WGS) entry which is preliminary data.</text>
</comment>
<accession>A0A3E2GTB4</accession>
<dbReference type="STRING" id="5539.A0A3E2GTB4"/>
<dbReference type="Proteomes" id="UP000258309">
    <property type="component" value="Unassembled WGS sequence"/>
</dbReference>
<feature type="region of interest" description="Disordered" evidence="1">
    <location>
        <begin position="1"/>
        <end position="58"/>
    </location>
</feature>
<evidence type="ECO:0000256" key="1">
    <source>
        <dbReference type="SAM" id="MobiDB-lite"/>
    </source>
</evidence>
<protein>
    <submittedName>
        <fullName evidence="3">Uncharacterized protein</fullName>
    </submittedName>
</protein>
<organism evidence="3 4">
    <name type="scientific">Scytalidium lignicola</name>
    <name type="common">Hyphomycete</name>
    <dbReference type="NCBI Taxonomy" id="5539"/>
    <lineage>
        <taxon>Eukaryota</taxon>
        <taxon>Fungi</taxon>
        <taxon>Dikarya</taxon>
        <taxon>Ascomycota</taxon>
        <taxon>Pezizomycotina</taxon>
        <taxon>Leotiomycetes</taxon>
        <taxon>Leotiomycetes incertae sedis</taxon>
        <taxon>Scytalidium</taxon>
    </lineage>
</organism>
<keyword evidence="2" id="KW-0472">Membrane</keyword>
<evidence type="ECO:0000313" key="3">
    <source>
        <dbReference type="EMBL" id="RFU24414.1"/>
    </source>
</evidence>
<dbReference type="OMA" id="ASWIRTD"/>
<feature type="non-terminal residue" evidence="3">
    <location>
        <position position="802"/>
    </location>
</feature>
<feature type="transmembrane region" description="Helical" evidence="2">
    <location>
        <begin position="676"/>
        <end position="695"/>
    </location>
</feature>
<feature type="transmembrane region" description="Helical" evidence="2">
    <location>
        <begin position="209"/>
        <end position="231"/>
    </location>
</feature>
<name>A0A3E2GTB4_SCYLI</name>
<dbReference type="EMBL" id="NCSJ02000451">
    <property type="protein sequence ID" value="RFU24414.1"/>
    <property type="molecule type" value="Genomic_DNA"/>
</dbReference>
<feature type="non-terminal residue" evidence="3">
    <location>
        <position position="1"/>
    </location>
</feature>
<sequence length="802" mass="87891">MSEVDLGQQQAERNVPVPGNNGPHPSSNAMTLSNQISIPRASWTPSSPPNSFQSGTSSLVISPQSLNSPKLSKLPPLSSTKLQFADWSARSSQGYSELNYIDQKIDDAVEQEVLKPTVSHAADNSLRMTITSKVDDQQREGGSSTTIITPAMDNNRGSNDCNDRNNGQVLSRRSLIQGSRGVSIAETSMKTWVIQPGFMVTHWENLQHVGLTLLGAITLMAAIIAMFYTAAYDSLVSPHLKYGNWENKVLYGLVQTSYANPFYIESTCETPISPAVDGANSGQTCLALEHAGEAYHNYIAYMNTWAEINNAGEGNSSNISQHPQATEMIFGNTTVTGSWVSTNTSNMTLAYHQHGRIINNVTMSMPHAGIFAAAHDTKNGIMQPADLAGVGKYMLLASVVSPTVNVLCINMNEAELTPLIYTTWPHAQTVDGLIPGQKMAWAGYEDEIQVPKGGFLNSTIVDDLFEWGPKYQRQPPVFPQYPIDYNSIANISVPSCDSIYILFKSPTPAYSVCQMRSYLSPHCSTQYIVSGTAGGHLTSHCEDPKDHMAYSKSVLDAPVTWNTDWGNIAQEWALALSLNDGVSDANSSISRFLTQLVPTVPGWGQVKFNPLLPSVAEALAVLSGSTLLLSTTSASFYHYWEYPSATLNPGTYQQFNASISSQQYTSGSTQPWQDTFYIVLILVFLMNIFCLGYFLTRGGLVTDFTGTQNLFGLAVQSPLSERLSGNWGSEPQKAHLDVDWHVSKDHHSGHYYLADNAGERRHGLGVGREIRRVVTWRKDQAGDGLGRMSNDSRLSSKRRSWF</sequence>
<evidence type="ECO:0000313" key="4">
    <source>
        <dbReference type="Proteomes" id="UP000258309"/>
    </source>
</evidence>
<dbReference type="OrthoDB" id="4721035at2759"/>
<feature type="region of interest" description="Disordered" evidence="1">
    <location>
        <begin position="134"/>
        <end position="161"/>
    </location>
</feature>
<feature type="compositionally biased region" description="Polar residues" evidence="1">
    <location>
        <begin position="29"/>
        <end position="58"/>
    </location>
</feature>
<evidence type="ECO:0000256" key="2">
    <source>
        <dbReference type="SAM" id="Phobius"/>
    </source>
</evidence>
<dbReference type="AlphaFoldDB" id="A0A3E2GTB4"/>